<dbReference type="AlphaFoldDB" id="A0A1T5KNZ3"/>
<feature type="chain" id="PRO_5011962082" evidence="1">
    <location>
        <begin position="31"/>
        <end position="313"/>
    </location>
</feature>
<name>A0A1T5KNZ3_9BACT</name>
<dbReference type="OrthoDB" id="1114455at2"/>
<dbReference type="STRING" id="688867.SAMN05660236_2419"/>
<evidence type="ECO:0000256" key="1">
    <source>
        <dbReference type="SAM" id="SignalP"/>
    </source>
</evidence>
<gene>
    <name evidence="2" type="ORF">SAMN05660236_2419</name>
</gene>
<dbReference type="NCBIfam" id="TIGR03519">
    <property type="entry name" value="T9SS_PorP_fam"/>
    <property type="match status" value="1"/>
</dbReference>
<feature type="signal peptide" evidence="1">
    <location>
        <begin position="1"/>
        <end position="30"/>
    </location>
</feature>
<dbReference type="Pfam" id="PF11751">
    <property type="entry name" value="PorP_SprF"/>
    <property type="match status" value="1"/>
</dbReference>
<dbReference type="Proteomes" id="UP000190961">
    <property type="component" value="Unassembled WGS sequence"/>
</dbReference>
<keyword evidence="3" id="KW-1185">Reference proteome</keyword>
<dbReference type="InterPro" id="IPR019861">
    <property type="entry name" value="PorP/SprF_Bacteroidetes"/>
</dbReference>
<keyword evidence="1" id="KW-0732">Signal</keyword>
<accession>A0A1T5KNZ3</accession>
<evidence type="ECO:0000313" key="2">
    <source>
        <dbReference type="EMBL" id="SKC65452.1"/>
    </source>
</evidence>
<dbReference type="EMBL" id="FUZU01000001">
    <property type="protein sequence ID" value="SKC65452.1"/>
    <property type="molecule type" value="Genomic_DNA"/>
</dbReference>
<dbReference type="RefSeq" id="WP_079686874.1">
    <property type="nucleotide sequence ID" value="NZ_FUZU01000001.1"/>
</dbReference>
<proteinExistence type="predicted"/>
<reference evidence="2 3" key="1">
    <citation type="submission" date="2017-02" db="EMBL/GenBank/DDBJ databases">
        <authorList>
            <person name="Peterson S.W."/>
        </authorList>
    </citation>
    <scope>NUCLEOTIDE SEQUENCE [LARGE SCALE GENOMIC DNA]</scope>
    <source>
        <strain evidence="2 3">DSM 25262</strain>
    </source>
</reference>
<organism evidence="2 3">
    <name type="scientific">Ohtaekwangia koreensis</name>
    <dbReference type="NCBI Taxonomy" id="688867"/>
    <lineage>
        <taxon>Bacteria</taxon>
        <taxon>Pseudomonadati</taxon>
        <taxon>Bacteroidota</taxon>
        <taxon>Cytophagia</taxon>
        <taxon>Cytophagales</taxon>
        <taxon>Fulvivirgaceae</taxon>
        <taxon>Ohtaekwangia</taxon>
    </lineage>
</organism>
<sequence>MQKAVTSPIHFLICLIPVCCIASISAPVSAQQKEQFTQYMFNGLILNPAVAGNDEALSISFINRRQWSSVDGAPVTQTLSAHTLFDNKHTGVGISLVNDKIGVHKNQSFQGSYSYRLNVSEHACLAMGLQAGLNAYRSDYSSLLGSGLTDPKVSNGSISSTAFTVGAGLFYRNSRFSAGLSAPEIVPHKISVSDTMQISWQKSQYFLFVRYSIPLNATLELEPSMLIKYMRGVPVSYDVNACLLIKEVLTLGMSYRKQESIDFLMKAQVTPQLQVGYSYDYGTGKLSRGAGGTHELLVNYIFKYTKTNVASPR</sequence>
<protein>
    <submittedName>
        <fullName evidence="2">Type IX secretion system membrane protein, PorP/SprF family</fullName>
    </submittedName>
</protein>
<evidence type="ECO:0000313" key="3">
    <source>
        <dbReference type="Proteomes" id="UP000190961"/>
    </source>
</evidence>